<comment type="caution">
    <text evidence="3">The sequence shown here is derived from an EMBL/GenBank/DDBJ whole genome shotgun (WGS) entry which is preliminary data.</text>
</comment>
<dbReference type="Proteomes" id="UP001598448">
    <property type="component" value="Unassembled WGS sequence"/>
</dbReference>
<evidence type="ECO:0000313" key="4">
    <source>
        <dbReference type="Proteomes" id="UP001598448"/>
    </source>
</evidence>
<keyword evidence="4" id="KW-1185">Reference proteome</keyword>
<protein>
    <submittedName>
        <fullName evidence="3">Uncharacterized protein</fullName>
    </submittedName>
</protein>
<accession>A0ABW6FHU9</accession>
<organism evidence="3 4">
    <name type="scientific">Streptomyces albidochromogenes</name>
    <dbReference type="NCBI Taxonomy" id="329524"/>
    <lineage>
        <taxon>Bacteria</taxon>
        <taxon>Bacillati</taxon>
        <taxon>Actinomycetota</taxon>
        <taxon>Actinomycetes</taxon>
        <taxon>Kitasatosporales</taxon>
        <taxon>Streptomycetaceae</taxon>
        <taxon>Streptomyces</taxon>
    </lineage>
</organism>
<keyword evidence="2" id="KW-0732">Signal</keyword>
<gene>
    <name evidence="3" type="ORF">ACFWJN_00130</name>
</gene>
<sequence length="67" mass="6633">MRSPGKLTAWFIAAAAAATAGLGITTTHPGEFSASPPPAAPAPVAGLPEHGGETDAPPAFGDLPWTR</sequence>
<dbReference type="EMBL" id="JBHXIJ010000001">
    <property type="protein sequence ID" value="MFD5097399.1"/>
    <property type="molecule type" value="Genomic_DNA"/>
</dbReference>
<feature type="region of interest" description="Disordered" evidence="1">
    <location>
        <begin position="25"/>
        <end position="67"/>
    </location>
</feature>
<proteinExistence type="predicted"/>
<evidence type="ECO:0000313" key="3">
    <source>
        <dbReference type="EMBL" id="MFD5097399.1"/>
    </source>
</evidence>
<evidence type="ECO:0000256" key="2">
    <source>
        <dbReference type="SAM" id="SignalP"/>
    </source>
</evidence>
<reference evidence="3 4" key="1">
    <citation type="submission" date="2024-09" db="EMBL/GenBank/DDBJ databases">
        <title>The Natural Products Discovery Center: Release of the First 8490 Sequenced Strains for Exploring Actinobacteria Biosynthetic Diversity.</title>
        <authorList>
            <person name="Kalkreuter E."/>
            <person name="Kautsar S.A."/>
            <person name="Yang D."/>
            <person name="Bader C.D."/>
            <person name="Teijaro C.N."/>
            <person name="Fluegel L."/>
            <person name="Davis C.M."/>
            <person name="Simpson J.R."/>
            <person name="Lauterbach L."/>
            <person name="Steele A.D."/>
            <person name="Gui C."/>
            <person name="Meng S."/>
            <person name="Li G."/>
            <person name="Viehrig K."/>
            <person name="Ye F."/>
            <person name="Su P."/>
            <person name="Kiefer A.F."/>
            <person name="Nichols A."/>
            <person name="Cepeda A.J."/>
            <person name="Yan W."/>
            <person name="Fan B."/>
            <person name="Jiang Y."/>
            <person name="Adhikari A."/>
            <person name="Zheng C.-J."/>
            <person name="Schuster L."/>
            <person name="Cowan T.M."/>
            <person name="Smanski M.J."/>
            <person name="Chevrette M.G."/>
            <person name="De Carvalho L.P.S."/>
            <person name="Shen B."/>
        </authorList>
    </citation>
    <scope>NUCLEOTIDE SEQUENCE [LARGE SCALE GENOMIC DNA]</scope>
    <source>
        <strain evidence="3 4">NPDC058348</strain>
    </source>
</reference>
<dbReference type="RefSeq" id="WP_386706648.1">
    <property type="nucleotide sequence ID" value="NZ_JBHXIJ010000001.1"/>
</dbReference>
<evidence type="ECO:0000256" key="1">
    <source>
        <dbReference type="SAM" id="MobiDB-lite"/>
    </source>
</evidence>
<feature type="chain" id="PRO_5045773327" evidence="2">
    <location>
        <begin position="21"/>
        <end position="67"/>
    </location>
</feature>
<name>A0ABW6FHU9_9ACTN</name>
<feature type="signal peptide" evidence="2">
    <location>
        <begin position="1"/>
        <end position="20"/>
    </location>
</feature>